<dbReference type="OrthoDB" id="9796672at2"/>
<comment type="function">
    <text evidence="1">This protein catalyzes the committed step to the synthesis of the acidic phospholipids.</text>
</comment>
<keyword evidence="13" id="KW-0594">Phospholipid biosynthesis</keyword>
<evidence type="ECO:0000256" key="17">
    <source>
        <dbReference type="RuleBase" id="RU003750"/>
    </source>
</evidence>
<keyword evidence="12 18" id="KW-0472">Membrane</keyword>
<dbReference type="GO" id="GO:0006655">
    <property type="term" value="P:phosphatidylglycerol biosynthetic process"/>
    <property type="evidence" value="ECO:0007669"/>
    <property type="project" value="UniProtKB-UniPathway"/>
</dbReference>
<evidence type="ECO:0000256" key="8">
    <source>
        <dbReference type="ARBA" id="ARBA00022679"/>
    </source>
</evidence>
<dbReference type="PROSITE" id="PS00379">
    <property type="entry name" value="CDP_ALCOHOL_P_TRANSF"/>
    <property type="match status" value="1"/>
</dbReference>
<evidence type="ECO:0000256" key="5">
    <source>
        <dbReference type="ARBA" id="ARBA00013170"/>
    </source>
</evidence>
<keyword evidence="9 18" id="KW-0812">Transmembrane</keyword>
<feature type="transmembrane region" description="Helical" evidence="18">
    <location>
        <begin position="38"/>
        <end position="59"/>
    </location>
</feature>
<dbReference type="EC" id="2.7.8.5" evidence="5 16"/>
<feature type="transmembrane region" description="Helical" evidence="18">
    <location>
        <begin position="158"/>
        <end position="180"/>
    </location>
</feature>
<evidence type="ECO:0000256" key="11">
    <source>
        <dbReference type="ARBA" id="ARBA00023098"/>
    </source>
</evidence>
<dbReference type="STRING" id="1630.SAMN05216514_10772"/>
<evidence type="ECO:0000256" key="7">
    <source>
        <dbReference type="ARBA" id="ARBA00022516"/>
    </source>
</evidence>
<dbReference type="InterPro" id="IPR043130">
    <property type="entry name" value="CDP-OH_PTrfase_TM_dom"/>
</dbReference>
<accession>A0A1H2TU85</accession>
<dbReference type="UniPathway" id="UPA00084">
    <property type="reaction ID" value="UER00503"/>
</dbReference>
<dbReference type="AlphaFoldDB" id="A0A1H2TU85"/>
<dbReference type="InterPro" id="IPR004570">
    <property type="entry name" value="Phosphatidylglycerol_P_synth"/>
</dbReference>
<comment type="similarity">
    <text evidence="4 17">Belongs to the CDP-alcohol phosphatidyltransferase class-I family.</text>
</comment>
<dbReference type="NCBIfam" id="TIGR00560">
    <property type="entry name" value="pgsA"/>
    <property type="match status" value="1"/>
</dbReference>
<reference evidence="19 20" key="1">
    <citation type="submission" date="2016-10" db="EMBL/GenBank/DDBJ databases">
        <authorList>
            <person name="de Groot N.N."/>
        </authorList>
    </citation>
    <scope>NUCLEOTIDE SEQUENCE [LARGE SCALE GENOMIC DNA]</scope>
    <source>
        <strain evidence="19 20">S3b</strain>
    </source>
</reference>
<dbReference type="Pfam" id="PF01066">
    <property type="entry name" value="CDP-OH_P_transf"/>
    <property type="match status" value="1"/>
</dbReference>
<dbReference type="GO" id="GO:0008444">
    <property type="term" value="F:CDP-diacylglycerol-glycerol-3-phosphate 3-phosphatidyltransferase activity"/>
    <property type="evidence" value="ECO:0007669"/>
    <property type="project" value="UniProtKB-UniRule"/>
</dbReference>
<evidence type="ECO:0000256" key="4">
    <source>
        <dbReference type="ARBA" id="ARBA00010441"/>
    </source>
</evidence>
<dbReference type="EMBL" id="FNNF01000016">
    <property type="protein sequence ID" value="SDW47410.1"/>
    <property type="molecule type" value="Genomic_DNA"/>
</dbReference>
<feature type="transmembrane region" description="Helical" evidence="18">
    <location>
        <begin position="93"/>
        <end position="113"/>
    </location>
</feature>
<dbReference type="PANTHER" id="PTHR14269">
    <property type="entry name" value="CDP-DIACYLGLYCEROL--GLYCEROL-3-PHOSPHATE 3-PHOSPHATIDYLTRANSFERASE-RELATED"/>
    <property type="match status" value="1"/>
</dbReference>
<protein>
    <recommendedName>
        <fullName evidence="6 16">CDP-diacylglycerol--glycerol-3-phosphate 3-phosphatidyltransferase</fullName>
        <ecNumber evidence="5 16">2.7.8.5</ecNumber>
    </recommendedName>
</protein>
<dbReference type="Proteomes" id="UP000182429">
    <property type="component" value="Unassembled WGS sequence"/>
</dbReference>
<evidence type="ECO:0000256" key="16">
    <source>
        <dbReference type="NCBIfam" id="TIGR00560"/>
    </source>
</evidence>
<feature type="transmembrane region" description="Helical" evidence="18">
    <location>
        <begin position="6"/>
        <end position="26"/>
    </location>
</feature>
<evidence type="ECO:0000256" key="13">
    <source>
        <dbReference type="ARBA" id="ARBA00023209"/>
    </source>
</evidence>
<evidence type="ECO:0000313" key="19">
    <source>
        <dbReference type="EMBL" id="SDW47410.1"/>
    </source>
</evidence>
<keyword evidence="7" id="KW-0444">Lipid biosynthesis</keyword>
<evidence type="ECO:0000256" key="3">
    <source>
        <dbReference type="ARBA" id="ARBA00005042"/>
    </source>
</evidence>
<dbReference type="InterPro" id="IPR050324">
    <property type="entry name" value="CDP-alcohol_PTase-I"/>
</dbReference>
<dbReference type="PANTHER" id="PTHR14269:SF62">
    <property type="entry name" value="CDP-DIACYLGLYCEROL--GLYCEROL-3-PHOSPHATE 3-PHOSPHATIDYLTRANSFERASE 1, CHLOROPLASTIC"/>
    <property type="match status" value="1"/>
</dbReference>
<evidence type="ECO:0000256" key="6">
    <source>
        <dbReference type="ARBA" id="ARBA00014944"/>
    </source>
</evidence>
<dbReference type="InterPro" id="IPR000462">
    <property type="entry name" value="CDP-OH_P_trans"/>
</dbReference>
<evidence type="ECO:0000256" key="9">
    <source>
        <dbReference type="ARBA" id="ARBA00022692"/>
    </source>
</evidence>
<comment type="subcellular location">
    <subcellularLocation>
        <location evidence="2">Membrane</location>
        <topology evidence="2">Multi-pass membrane protein</topology>
    </subcellularLocation>
</comment>
<evidence type="ECO:0000256" key="10">
    <source>
        <dbReference type="ARBA" id="ARBA00022989"/>
    </source>
</evidence>
<evidence type="ECO:0000313" key="20">
    <source>
        <dbReference type="Proteomes" id="UP000182429"/>
    </source>
</evidence>
<keyword evidence="11" id="KW-0443">Lipid metabolism</keyword>
<sequence length="197" mass="21914">MNLPNRLTVVRLIMVPFFIVVYLFPYKMCGIQVPVFDILWTHISLVDLIAFGVFAIASITDFLDGKIARANNLVTTFGKFVDPVADKMLVNSALILLTIDQKMPAALLIIMILRDTIVDAVRFLAASNNVVIAASIWGKSKTMTQMIAICLMLLNNPIFSVCHIPVDLILMYLATAFSVFSGIDYLRGSKDFIMESM</sequence>
<organism evidence="19 20">
    <name type="scientific">Kandleria vitulina</name>
    <dbReference type="NCBI Taxonomy" id="1630"/>
    <lineage>
        <taxon>Bacteria</taxon>
        <taxon>Bacillati</taxon>
        <taxon>Bacillota</taxon>
        <taxon>Erysipelotrichia</taxon>
        <taxon>Erysipelotrichales</taxon>
        <taxon>Coprobacillaceae</taxon>
        <taxon>Kandleria</taxon>
    </lineage>
</organism>
<comment type="catalytic activity">
    <reaction evidence="15">
        <text>a CDP-1,2-diacyl-sn-glycerol + sn-glycerol 3-phosphate = a 1,2-diacyl-sn-glycero-3-phospho-(1'-sn-glycero-3'-phosphate) + CMP + H(+)</text>
        <dbReference type="Rhea" id="RHEA:12593"/>
        <dbReference type="ChEBI" id="CHEBI:15378"/>
        <dbReference type="ChEBI" id="CHEBI:57597"/>
        <dbReference type="ChEBI" id="CHEBI:58332"/>
        <dbReference type="ChEBI" id="CHEBI:60110"/>
        <dbReference type="ChEBI" id="CHEBI:60377"/>
        <dbReference type="EC" id="2.7.8.5"/>
    </reaction>
</comment>
<evidence type="ECO:0000256" key="18">
    <source>
        <dbReference type="SAM" id="Phobius"/>
    </source>
</evidence>
<evidence type="ECO:0000256" key="12">
    <source>
        <dbReference type="ARBA" id="ARBA00023136"/>
    </source>
</evidence>
<evidence type="ECO:0000256" key="15">
    <source>
        <dbReference type="ARBA" id="ARBA00048586"/>
    </source>
</evidence>
<dbReference type="PIRSF" id="PIRSF000847">
    <property type="entry name" value="Phos_ph_gly_syn"/>
    <property type="match status" value="1"/>
</dbReference>
<keyword evidence="14" id="KW-1208">Phospholipid metabolism</keyword>
<feature type="transmembrane region" description="Helical" evidence="18">
    <location>
        <begin position="120"/>
        <end position="138"/>
    </location>
</feature>
<evidence type="ECO:0000256" key="2">
    <source>
        <dbReference type="ARBA" id="ARBA00004141"/>
    </source>
</evidence>
<evidence type="ECO:0000256" key="1">
    <source>
        <dbReference type="ARBA" id="ARBA00003973"/>
    </source>
</evidence>
<comment type="pathway">
    <text evidence="3">Phospholipid metabolism; phosphatidylglycerol biosynthesis; phosphatidylglycerol from CDP-diacylglycerol: step 1/2.</text>
</comment>
<dbReference type="RefSeq" id="WP_029072546.1">
    <property type="nucleotide sequence ID" value="NZ_FNNF01000016.1"/>
</dbReference>
<keyword evidence="8 17" id="KW-0808">Transferase</keyword>
<dbReference type="InterPro" id="IPR048254">
    <property type="entry name" value="CDP_ALCOHOL_P_TRANSF_CS"/>
</dbReference>
<proteinExistence type="inferred from homology"/>
<evidence type="ECO:0000256" key="14">
    <source>
        <dbReference type="ARBA" id="ARBA00023264"/>
    </source>
</evidence>
<keyword evidence="10 18" id="KW-1133">Transmembrane helix</keyword>
<dbReference type="GO" id="GO:0016020">
    <property type="term" value="C:membrane"/>
    <property type="evidence" value="ECO:0007669"/>
    <property type="project" value="UniProtKB-SubCell"/>
</dbReference>
<gene>
    <name evidence="19" type="ORF">SAMN04487759_11617</name>
</gene>
<dbReference type="eggNOG" id="COG0558">
    <property type="taxonomic scope" value="Bacteria"/>
</dbReference>
<name>A0A1H2TU85_9FIRM</name>
<dbReference type="Gene3D" id="1.20.120.1760">
    <property type="match status" value="1"/>
</dbReference>